<gene>
    <name evidence="3" type="ORF">BCR32DRAFT_248081</name>
</gene>
<accession>A0A1Y1WUU5</accession>
<dbReference type="Proteomes" id="UP000193944">
    <property type="component" value="Unassembled WGS sequence"/>
</dbReference>
<feature type="compositionally biased region" description="Gly residues" evidence="2">
    <location>
        <begin position="1056"/>
        <end position="1065"/>
    </location>
</feature>
<reference evidence="3 4" key="2">
    <citation type="submission" date="2016-08" db="EMBL/GenBank/DDBJ databases">
        <title>Pervasive Adenine N6-methylation of Active Genes in Fungi.</title>
        <authorList>
            <consortium name="DOE Joint Genome Institute"/>
            <person name="Mondo S.J."/>
            <person name="Dannebaum R.O."/>
            <person name="Kuo R.C."/>
            <person name="Labutti K."/>
            <person name="Haridas S."/>
            <person name="Kuo A."/>
            <person name="Salamov A."/>
            <person name="Ahrendt S.R."/>
            <person name="Lipzen A."/>
            <person name="Sullivan W."/>
            <person name="Andreopoulos W.B."/>
            <person name="Clum A."/>
            <person name="Lindquist E."/>
            <person name="Daum C."/>
            <person name="Ramamoorthy G.K."/>
            <person name="Gryganskyi A."/>
            <person name="Culley D."/>
            <person name="Magnuson J.K."/>
            <person name="James T.Y."/>
            <person name="O'Malley M.A."/>
            <person name="Stajich J.E."/>
            <person name="Spatafora J.W."/>
            <person name="Visel A."/>
            <person name="Grigoriev I.V."/>
        </authorList>
    </citation>
    <scope>NUCLEOTIDE SEQUENCE [LARGE SCALE GENOMIC DNA]</scope>
    <source>
        <strain evidence="3 4">S4</strain>
    </source>
</reference>
<dbReference type="OrthoDB" id="2161291at2759"/>
<keyword evidence="4" id="KW-1185">Reference proteome</keyword>
<dbReference type="EMBL" id="MCFG01000256">
    <property type="protein sequence ID" value="ORX77283.1"/>
    <property type="molecule type" value="Genomic_DNA"/>
</dbReference>
<organism evidence="3 4">
    <name type="scientific">Anaeromyces robustus</name>
    <dbReference type="NCBI Taxonomy" id="1754192"/>
    <lineage>
        <taxon>Eukaryota</taxon>
        <taxon>Fungi</taxon>
        <taxon>Fungi incertae sedis</taxon>
        <taxon>Chytridiomycota</taxon>
        <taxon>Chytridiomycota incertae sedis</taxon>
        <taxon>Neocallimastigomycetes</taxon>
        <taxon>Neocallimastigales</taxon>
        <taxon>Neocallimastigaceae</taxon>
        <taxon>Anaeromyces</taxon>
    </lineage>
</organism>
<dbReference type="AlphaFoldDB" id="A0A1Y1WUU5"/>
<evidence type="ECO:0000313" key="4">
    <source>
        <dbReference type="Proteomes" id="UP000193944"/>
    </source>
</evidence>
<evidence type="ECO:0000256" key="1">
    <source>
        <dbReference type="SAM" id="Coils"/>
    </source>
</evidence>
<reference evidence="3 4" key="1">
    <citation type="submission" date="2016-08" db="EMBL/GenBank/DDBJ databases">
        <title>A Parts List for Fungal Cellulosomes Revealed by Comparative Genomics.</title>
        <authorList>
            <consortium name="DOE Joint Genome Institute"/>
            <person name="Haitjema C.H."/>
            <person name="Gilmore S.P."/>
            <person name="Henske J.K."/>
            <person name="Solomon K.V."/>
            <person name="De Groot R."/>
            <person name="Kuo A."/>
            <person name="Mondo S.J."/>
            <person name="Salamov A.A."/>
            <person name="Labutti K."/>
            <person name="Zhao Z."/>
            <person name="Chiniquy J."/>
            <person name="Barry K."/>
            <person name="Brewer H.M."/>
            <person name="Purvine S.O."/>
            <person name="Wright A.T."/>
            <person name="Boxma B."/>
            <person name="Van Alen T."/>
            <person name="Hackstein J.H."/>
            <person name="Baker S.E."/>
            <person name="Grigoriev I.V."/>
            <person name="O'Malley M.A."/>
        </authorList>
    </citation>
    <scope>NUCLEOTIDE SEQUENCE [LARGE SCALE GENOMIC DNA]</scope>
    <source>
        <strain evidence="3 4">S4</strain>
    </source>
</reference>
<keyword evidence="1" id="KW-0175">Coiled coil</keyword>
<feature type="region of interest" description="Disordered" evidence="2">
    <location>
        <begin position="1045"/>
        <end position="1072"/>
    </location>
</feature>
<sequence length="1085" mass="127386">MNISSFESLIYFLFVYIIFKTNDLERINTKSFCGGTDTCLKKIKKCNNSYKTKYYLYSSCVTTKIFNEDIEYPEKDNYLNKMYEASLTTDPNEEMRKVYFEIILHVLKLSAEEKQYQSLFEYAVKSINIDYNNLEFDRSKIEDETYKEVADKLYFSDLLNHYNKTYFNRNKFYDKNESNYNSFYNEINEKYFENRVKSEDIGYLIKYFNKYNLEVFLSQSSINGTFVSEFVNNFLIDYDDSLSVEDMVDSMNEEIKSEHNIFDMIYNLCDVLNRDTNFKYIYNVNNKDLNILDIDSFYENANSLAEVIYNLIYDYYNYIYNISLDNDESNYFTPLYHFDGDNISFTFRYGNTLEALEDSDFYDTIYNTIIVIAKNNPKSIYISKCLSLVEELYKVVISDYPLKEIKKEKFTDKIEIDYKSDITDAVDITLTKNTFKYLIDNENKNIYLNELKSYIEEVCNSYDKESSSNSLHEQTAMELEYYFNSVYIDNILVLSDKCTENYEDTVDNWLNNISESIDENSFYDYMILSITKAMDDAAIYGVIEAYLDDYYNNNNNTLGLTKRALEKEDKERILYTFNINLYKNENSEYRNQYEKYLDNFNSKANEEINNLKETALQNSRRENLILNGIEKGLVLSSTTLSVFMGFYKSIMETKDKSYADHSIAADANIAIAANAGSMLMGRLTKSSYKYTKKYFKKKHFSVFFKNKEQYKDLNNYIKLNQLNKAPEIEFANIIRNLNEGENEENKFILKTPISTGEPNTNSDNGNDFYLELDFTDNKKDMYLNKLEYKYYIREIYLNSVLKGDSGMSEEEFFKKVALAYNNELSNAKNFGKLKKQIRESVENDAKKNIEAKMKEEIKTNIMEKNNGESIDENELENRVNEEFNSEEKQKEYETRKNDEIDNLADEKFRNLKFDLDKLLTPVNVVDGYLELLKFIETKYNESNDDEYKKKLSNALALTFENLNSLKFSGKAFSITKLTEDQRNDLSKIEFYLNEEIQMDSASGKRLSKFENIVNTSSKYSKKLEKCFKKLKNRFSSEMVNIYEEAKKREKENPGSSSGGSSGGSSGDKTSCTSILKKTKGCKGKN</sequence>
<protein>
    <submittedName>
        <fullName evidence="3">Uncharacterized protein</fullName>
    </submittedName>
</protein>
<comment type="caution">
    <text evidence="3">The sequence shown here is derived from an EMBL/GenBank/DDBJ whole genome shotgun (WGS) entry which is preliminary data.</text>
</comment>
<name>A0A1Y1WUU5_9FUNG</name>
<feature type="coiled-coil region" evidence="1">
    <location>
        <begin position="579"/>
        <end position="621"/>
    </location>
</feature>
<proteinExistence type="predicted"/>
<evidence type="ECO:0000256" key="2">
    <source>
        <dbReference type="SAM" id="MobiDB-lite"/>
    </source>
</evidence>
<evidence type="ECO:0000313" key="3">
    <source>
        <dbReference type="EMBL" id="ORX77283.1"/>
    </source>
</evidence>